<dbReference type="SUPFAM" id="SSF53335">
    <property type="entry name" value="S-adenosyl-L-methionine-dependent methyltransferases"/>
    <property type="match status" value="1"/>
</dbReference>
<evidence type="ECO:0000313" key="2">
    <source>
        <dbReference type="EMBL" id="QKS27205.1"/>
    </source>
</evidence>
<dbReference type="InterPro" id="IPR020596">
    <property type="entry name" value="rRNA_Ade_Mease_Trfase_CS"/>
</dbReference>
<gene>
    <name evidence="2" type="ORF">FX987_05026</name>
</gene>
<keyword evidence="2" id="KW-0489">Methyltransferase</keyword>
<keyword evidence="1" id="KW-0949">S-adenosyl-L-methionine</keyword>
<dbReference type="Proteomes" id="UP000509761">
    <property type="component" value="Chromosome"/>
</dbReference>
<dbReference type="InterPro" id="IPR029063">
    <property type="entry name" value="SAM-dependent_MTases_sf"/>
</dbReference>
<evidence type="ECO:0000313" key="3">
    <source>
        <dbReference type="Proteomes" id="UP000509761"/>
    </source>
</evidence>
<name>A0AAP9NS87_9GAMM</name>
<dbReference type="PROSITE" id="PS01131">
    <property type="entry name" value="RRNA_A_DIMETH"/>
    <property type="match status" value="1"/>
</dbReference>
<protein>
    <submittedName>
        <fullName evidence="2">Ribosomal RNA small subunit methyltransferase A</fullName>
        <ecNumber evidence="2">2.1.1.-</ecNumber>
    </submittedName>
</protein>
<dbReference type="GO" id="GO:0003723">
    <property type="term" value="F:RNA binding"/>
    <property type="evidence" value="ECO:0007669"/>
    <property type="project" value="UniProtKB-KW"/>
</dbReference>
<reference evidence="2 3" key="1">
    <citation type="submission" date="2019-12" db="EMBL/GenBank/DDBJ databases">
        <title>Genome sequencing and assembly of endphytes of Porphyra tenera.</title>
        <authorList>
            <person name="Park J.M."/>
            <person name="Shin R."/>
            <person name="Jo S.H."/>
        </authorList>
    </citation>
    <scope>NUCLEOTIDE SEQUENCE [LARGE SCALE GENOMIC DNA]</scope>
    <source>
        <strain evidence="2 3">GPM3</strain>
    </source>
</reference>
<keyword evidence="2" id="KW-0808">Transferase</keyword>
<dbReference type="Gene3D" id="3.40.50.150">
    <property type="entry name" value="Vaccinia Virus protein VP39"/>
    <property type="match status" value="1"/>
</dbReference>
<keyword evidence="3" id="KW-1185">Reference proteome</keyword>
<sequence length="205" mass="22630">MELRNLSDTFLFFKAWLFNPLSIGALMPSGRALANLITSEISTDTGLIIELGPGTGVFTHALIERGIDQKNIALIENDAAFVTKLQHRFGHAHTFCIEASRLHEVEFFDGAHAGAVVSGLPMLSMSPRKMIAILDGAFAKMRPEGSFYQFTYGPRCPIPRTLLDRLGLKAMRVGRILVNVPPATVYRIVRRKPRPAASGERISVR</sequence>
<proteinExistence type="predicted"/>
<dbReference type="AlphaFoldDB" id="A0AAP9NS87"/>
<dbReference type="GO" id="GO:0000179">
    <property type="term" value="F:rRNA (adenine-N6,N6-)-dimethyltransferase activity"/>
    <property type="evidence" value="ECO:0007669"/>
    <property type="project" value="InterPro"/>
</dbReference>
<dbReference type="FunFam" id="3.40.50.150:FF:000346">
    <property type="entry name" value="Phospholipid N-methyltransferase"/>
    <property type="match status" value="1"/>
</dbReference>
<accession>A0AAP9NS87</accession>
<dbReference type="EC" id="2.1.1.-" evidence="2"/>
<dbReference type="EMBL" id="CP054580">
    <property type="protein sequence ID" value="QKS27205.1"/>
    <property type="molecule type" value="Genomic_DNA"/>
</dbReference>
<evidence type="ECO:0000256" key="1">
    <source>
        <dbReference type="ARBA" id="ARBA00022691"/>
    </source>
</evidence>
<organism evidence="2 3">
    <name type="scientific">Vreelandella titanicae</name>
    <dbReference type="NCBI Taxonomy" id="664683"/>
    <lineage>
        <taxon>Bacteria</taxon>
        <taxon>Pseudomonadati</taxon>
        <taxon>Pseudomonadota</taxon>
        <taxon>Gammaproteobacteria</taxon>
        <taxon>Oceanospirillales</taxon>
        <taxon>Halomonadaceae</taxon>
        <taxon>Vreelandella</taxon>
    </lineage>
</organism>